<dbReference type="OrthoDB" id="5855668at2759"/>
<proteinExistence type="predicted"/>
<dbReference type="PROSITE" id="PS51698">
    <property type="entry name" value="U_BOX"/>
    <property type="match status" value="1"/>
</dbReference>
<organism evidence="3 4">
    <name type="scientific">Bathycoccus prasinos</name>
    <dbReference type="NCBI Taxonomy" id="41875"/>
    <lineage>
        <taxon>Eukaryota</taxon>
        <taxon>Viridiplantae</taxon>
        <taxon>Chlorophyta</taxon>
        <taxon>Mamiellophyceae</taxon>
        <taxon>Mamiellales</taxon>
        <taxon>Bathycoccaceae</taxon>
        <taxon>Bathycoccus</taxon>
    </lineage>
</organism>
<dbReference type="EMBL" id="FO082274">
    <property type="protein sequence ID" value="CCO16474.1"/>
    <property type="molecule type" value="Genomic_DNA"/>
</dbReference>
<reference evidence="3 4" key="1">
    <citation type="submission" date="2011-10" db="EMBL/GenBank/DDBJ databases">
        <authorList>
            <person name="Genoscope - CEA"/>
        </authorList>
    </citation>
    <scope>NUCLEOTIDE SEQUENCE [LARGE SCALE GENOMIC DNA]</scope>
    <source>
        <strain evidence="3 4">RCC 1105</strain>
    </source>
</reference>
<protein>
    <recommendedName>
        <fullName evidence="2">U-box domain-containing protein</fullName>
    </recommendedName>
</protein>
<keyword evidence="4" id="KW-1185">Reference proteome</keyword>
<dbReference type="KEGG" id="bpg:Bathy05g04330"/>
<dbReference type="eggNOG" id="ENOG502SZ7V">
    <property type="taxonomic scope" value="Eukaryota"/>
</dbReference>
<sequence>MKWPPALIIPSALEDSQQFIDGTPESFICAITLRVMKEPALSVKSGRTYEREALQEWVEKRGTDPLNPSARMDVDDIAPNFAIRDLIEQHVKDAALRFLVMNESNVGSKNSNDNTIDTNIDNNNNGSSNSVRERDDDDDDIRERFLFPRRRVVAIAPEFKVTSVEFPDPAKNEPRGKFFRFKMVDLTNVVGEWACEDAEAYKTQEIKGGSGASFVARRNGTEDGNKAICVWGGPKGEGVGCWNPAGYAKENDWEVGDTVTLLNYSESHAMPPLTFPLSISEYKTHSQTGWNLPGEMIRFGNAGLVGHWWKELDVEFVLDKSNVGIRVCGVHTDALYESLCFNVKALRSDGQWHDVPLSCDKVAWGRAFAQPIDDARSIRVTWPDTDLHKLPGSTYRSGGGLHANIVGCSTSIDVLSVSENGLQFHFDTDAMAAAFGGDKDWPGTYVCHALRTGVTGPVTFEKSSSSSSSSSKKGVRFLFAKMKTSDDVNDDESDPLGVGSFVEKDANDWRVGDILLLEKKIAKGEEDQVPQKGSDAWLEINFPEPKKKTTKMEEYPTV</sequence>
<dbReference type="GeneID" id="19015936"/>
<feature type="region of interest" description="Disordered" evidence="1">
    <location>
        <begin position="107"/>
        <end position="137"/>
    </location>
</feature>
<dbReference type="InterPro" id="IPR013083">
    <property type="entry name" value="Znf_RING/FYVE/PHD"/>
</dbReference>
<dbReference type="AlphaFoldDB" id="K8EEU5"/>
<dbReference type="GO" id="GO:0016567">
    <property type="term" value="P:protein ubiquitination"/>
    <property type="evidence" value="ECO:0007669"/>
    <property type="project" value="UniProtKB-UniPathway"/>
</dbReference>
<evidence type="ECO:0000256" key="1">
    <source>
        <dbReference type="SAM" id="MobiDB-lite"/>
    </source>
</evidence>
<feature type="domain" description="U-box" evidence="2">
    <location>
        <begin position="22"/>
        <end position="97"/>
    </location>
</feature>
<evidence type="ECO:0000259" key="2">
    <source>
        <dbReference type="PROSITE" id="PS51698"/>
    </source>
</evidence>
<dbReference type="RefSeq" id="XP_007512916.1">
    <property type="nucleotide sequence ID" value="XM_007512854.1"/>
</dbReference>
<feature type="compositionally biased region" description="Low complexity" evidence="1">
    <location>
        <begin position="110"/>
        <end position="130"/>
    </location>
</feature>
<evidence type="ECO:0000313" key="4">
    <source>
        <dbReference type="Proteomes" id="UP000198341"/>
    </source>
</evidence>
<dbReference type="InterPro" id="IPR003613">
    <property type="entry name" value="Ubox_domain"/>
</dbReference>
<gene>
    <name evidence="3" type="ORF">Bathy05g04330</name>
</gene>
<dbReference type="SUPFAM" id="SSF57850">
    <property type="entry name" value="RING/U-box"/>
    <property type="match status" value="1"/>
</dbReference>
<dbReference type="GO" id="GO:0004842">
    <property type="term" value="F:ubiquitin-protein transferase activity"/>
    <property type="evidence" value="ECO:0007669"/>
    <property type="project" value="InterPro"/>
</dbReference>
<dbReference type="UniPathway" id="UPA00143"/>
<name>K8EEU5_9CHLO</name>
<dbReference type="SMART" id="SM00504">
    <property type="entry name" value="Ubox"/>
    <property type="match status" value="1"/>
</dbReference>
<dbReference type="Gene3D" id="3.30.40.10">
    <property type="entry name" value="Zinc/RING finger domain, C3HC4 (zinc finger)"/>
    <property type="match status" value="1"/>
</dbReference>
<accession>K8EEU5</accession>
<dbReference type="Proteomes" id="UP000198341">
    <property type="component" value="Chromosome 5"/>
</dbReference>
<dbReference type="Pfam" id="PF04564">
    <property type="entry name" value="U-box"/>
    <property type="match status" value="1"/>
</dbReference>
<evidence type="ECO:0000313" key="3">
    <source>
        <dbReference type="EMBL" id="CCO16474.1"/>
    </source>
</evidence>